<proteinExistence type="predicted"/>
<dbReference type="Pfam" id="PF14223">
    <property type="entry name" value="Retrotran_gag_2"/>
    <property type="match status" value="1"/>
</dbReference>
<evidence type="ECO:0000256" key="2">
    <source>
        <dbReference type="SAM" id="MobiDB-lite"/>
    </source>
</evidence>
<accession>A0AAD7PD90</accession>
<evidence type="ECO:0000313" key="6">
    <source>
        <dbReference type="Proteomes" id="UP001163823"/>
    </source>
</evidence>
<dbReference type="InterPro" id="IPR014876">
    <property type="entry name" value="DEK_C"/>
</dbReference>
<dbReference type="InterPro" id="IPR001878">
    <property type="entry name" value="Znf_CCHC"/>
</dbReference>
<organism evidence="5 6">
    <name type="scientific">Quillaja saponaria</name>
    <name type="common">Soap bark tree</name>
    <dbReference type="NCBI Taxonomy" id="32244"/>
    <lineage>
        <taxon>Eukaryota</taxon>
        <taxon>Viridiplantae</taxon>
        <taxon>Streptophyta</taxon>
        <taxon>Embryophyta</taxon>
        <taxon>Tracheophyta</taxon>
        <taxon>Spermatophyta</taxon>
        <taxon>Magnoliopsida</taxon>
        <taxon>eudicotyledons</taxon>
        <taxon>Gunneridae</taxon>
        <taxon>Pentapetalae</taxon>
        <taxon>rosids</taxon>
        <taxon>fabids</taxon>
        <taxon>Fabales</taxon>
        <taxon>Quillajaceae</taxon>
        <taxon>Quillaja</taxon>
    </lineage>
</organism>
<feature type="region of interest" description="Disordered" evidence="2">
    <location>
        <begin position="66"/>
        <end position="98"/>
    </location>
</feature>
<dbReference type="KEGG" id="qsa:O6P43_027384"/>
<name>A0AAD7PD90_QUISA</name>
<dbReference type="Pfam" id="PF08766">
    <property type="entry name" value="DEK_C"/>
    <property type="match status" value="1"/>
</dbReference>
<dbReference type="GO" id="GO:0008270">
    <property type="term" value="F:zinc ion binding"/>
    <property type="evidence" value="ECO:0007669"/>
    <property type="project" value="UniProtKB-KW"/>
</dbReference>
<dbReference type="InterPro" id="IPR003173">
    <property type="entry name" value="PC4_C"/>
</dbReference>
<dbReference type="Gene3D" id="2.30.31.10">
    <property type="entry name" value="Transcriptional Coactivator Pc4, Chain A"/>
    <property type="match status" value="1"/>
</dbReference>
<dbReference type="Proteomes" id="UP001163823">
    <property type="component" value="Chromosome 11"/>
</dbReference>
<keyword evidence="1" id="KW-0863">Zinc-finger</keyword>
<reference evidence="5" key="1">
    <citation type="journal article" date="2023" name="Science">
        <title>Elucidation of the pathway for biosynthesis of saponin adjuvants from the soapbark tree.</title>
        <authorList>
            <person name="Reed J."/>
            <person name="Orme A."/>
            <person name="El-Demerdash A."/>
            <person name="Owen C."/>
            <person name="Martin L.B.B."/>
            <person name="Misra R.C."/>
            <person name="Kikuchi S."/>
            <person name="Rejzek M."/>
            <person name="Martin A.C."/>
            <person name="Harkess A."/>
            <person name="Leebens-Mack J."/>
            <person name="Louveau T."/>
            <person name="Stephenson M.J."/>
            <person name="Osbourn A."/>
        </authorList>
    </citation>
    <scope>NUCLEOTIDE SEQUENCE</scope>
    <source>
        <strain evidence="5">S10</strain>
    </source>
</reference>
<evidence type="ECO:0000313" key="5">
    <source>
        <dbReference type="EMBL" id="KAJ7951313.1"/>
    </source>
</evidence>
<dbReference type="InterPro" id="IPR009044">
    <property type="entry name" value="ssDNA-bd_transcriptional_reg"/>
</dbReference>
<evidence type="ECO:0000259" key="4">
    <source>
        <dbReference type="PROSITE" id="PS51998"/>
    </source>
</evidence>
<keyword evidence="1" id="KW-0479">Metal-binding</keyword>
<keyword evidence="1" id="KW-0862">Zinc</keyword>
<dbReference type="PANTHER" id="PTHR47592:SF6">
    <property type="entry name" value="PBF68 PROTEIN"/>
    <property type="match status" value="1"/>
</dbReference>
<dbReference type="SUPFAM" id="SSF57756">
    <property type="entry name" value="Retrovirus zinc finger-like domains"/>
    <property type="match status" value="1"/>
</dbReference>
<dbReference type="SMART" id="SM00343">
    <property type="entry name" value="ZnF_C2HC"/>
    <property type="match status" value="1"/>
</dbReference>
<dbReference type="PANTHER" id="PTHR47592">
    <property type="entry name" value="PBF68 PROTEIN"/>
    <property type="match status" value="1"/>
</dbReference>
<feature type="compositionally biased region" description="Basic and acidic residues" evidence="2">
    <location>
        <begin position="84"/>
        <end position="98"/>
    </location>
</feature>
<dbReference type="Pfam" id="PF02229">
    <property type="entry name" value="PC4"/>
    <property type="match status" value="1"/>
</dbReference>
<dbReference type="PROSITE" id="PS50158">
    <property type="entry name" value="ZF_CCHC"/>
    <property type="match status" value="1"/>
</dbReference>
<sequence>MEPEILRKIEQTVVDILMKSNMEEMTEFMVRVMASERLGIDLSDSEHKGFVRSVVESYLLGNVEEEGKEKVGEPNVQEQTRQAVQEDKEPRPKKEMNEDGDRVICQLSNRRSITIQGFRGQTLVSIREYYPKDGKLLPSAKGISLSTEQWSAFRMSVPAIEEAIKKMEAKLRCEVEGEQIEVSNPVTSAVPHELVPVDVNRFDGKNYHSCVQQMEAFLKQLKIAYVLTDPCPNITWGIGGSAEEIAQARAAGQRWVNDDYMCRRNILSYLSDHLFNQYANKHMSAKELWEELKLVYLYEEFGSKRSQVKKYIEFQMVDEKAILEQVQEFNSIADSIAAAGMLIDENFHVSAIISKLPTSWKKFCFKLMHEEYLPFWMLMARLRIEEESCNQARQGEPSIHAGYHQAKELGPRMTDIRPPGIHGKRDTSMDCKTVVCYSCGKKGHLSKHCRRKFEQNGSIPATQEVNMSGTGQWSS</sequence>
<dbReference type="GO" id="GO:0003677">
    <property type="term" value="F:DNA binding"/>
    <property type="evidence" value="ECO:0007669"/>
    <property type="project" value="InterPro"/>
</dbReference>
<evidence type="ECO:0000259" key="3">
    <source>
        <dbReference type="PROSITE" id="PS50158"/>
    </source>
</evidence>
<protein>
    <submittedName>
        <fullName evidence="5">RNA polymerase II transcriptional coactivator KELP-like protein</fullName>
    </submittedName>
</protein>
<dbReference type="PROSITE" id="PS51998">
    <property type="entry name" value="DEK_C"/>
    <property type="match status" value="1"/>
</dbReference>
<dbReference type="InterPro" id="IPR036875">
    <property type="entry name" value="Znf_CCHC_sf"/>
</dbReference>
<gene>
    <name evidence="5" type="ORF">O6P43_027384</name>
</gene>
<comment type="caution">
    <text evidence="5">The sequence shown here is derived from an EMBL/GenBank/DDBJ whole genome shotgun (WGS) entry which is preliminary data.</text>
</comment>
<keyword evidence="6" id="KW-1185">Reference proteome</keyword>
<dbReference type="AlphaFoldDB" id="A0AAD7PD90"/>
<evidence type="ECO:0000256" key="1">
    <source>
        <dbReference type="PROSITE-ProRule" id="PRU00047"/>
    </source>
</evidence>
<dbReference type="GO" id="GO:0006355">
    <property type="term" value="P:regulation of DNA-templated transcription"/>
    <property type="evidence" value="ECO:0007669"/>
    <property type="project" value="InterPro"/>
</dbReference>
<feature type="domain" description="DEK-C" evidence="4">
    <location>
        <begin position="3"/>
        <end position="60"/>
    </location>
</feature>
<dbReference type="EMBL" id="JARAOO010000011">
    <property type="protein sequence ID" value="KAJ7951313.1"/>
    <property type="molecule type" value="Genomic_DNA"/>
</dbReference>
<feature type="domain" description="CCHC-type" evidence="3">
    <location>
        <begin position="436"/>
        <end position="451"/>
    </location>
</feature>
<dbReference type="SUPFAM" id="SSF54447">
    <property type="entry name" value="ssDNA-binding transcriptional regulator domain"/>
    <property type="match status" value="1"/>
</dbReference>